<feature type="transmembrane region" description="Helical" evidence="1">
    <location>
        <begin position="381"/>
        <end position="407"/>
    </location>
</feature>
<proteinExistence type="predicted"/>
<keyword evidence="1" id="KW-0812">Transmembrane</keyword>
<reference evidence="2 3" key="1">
    <citation type="submission" date="2015-07" db="EMBL/GenBank/DDBJ databases">
        <title>The genome of Eufriesea mexicana.</title>
        <authorList>
            <person name="Pan H."/>
            <person name="Kapheim K."/>
        </authorList>
    </citation>
    <scope>NUCLEOTIDE SEQUENCE [LARGE SCALE GENOMIC DNA]</scope>
    <source>
        <strain evidence="2">0111107269</strain>
        <tissue evidence="2">Whole body</tissue>
    </source>
</reference>
<feature type="transmembrane region" description="Helical" evidence="1">
    <location>
        <begin position="494"/>
        <end position="513"/>
    </location>
</feature>
<evidence type="ECO:0000313" key="2">
    <source>
        <dbReference type="EMBL" id="OAD46943.1"/>
    </source>
</evidence>
<sequence>MFGKDSFNFCAVHCYSVDFYALVCPSMSCSALGPAAIAVSVRHCTQLSVDFWDLLRSSTSCWALGMAANAVSARYVELGYVWLCSAGSGGGSFDYSAIVSYLVDFCDLQSSNVFSLALGRPQVVASARYVEKCDDRLGWIKISLVRIALTFVPYTALRRIPALYCALAELGYVWLWSVGLGEDTFDYGAVAYRKMDFYALQCSNSFSLALGTPATVASERYVETPYAWLVWVRQSLVRIASTFVLYIAIRWISAPSCDLVRVALTFVLHTAILWNPAYYCTIVCPALLWGGQQWPSRHLSLSYAVSRYVPLAWVWFWVASALLTFDLSDIHSNYMDFVVPLYANVFCLALGRPAIVASAYYVETHYARLGWVRQSLDGNALTFVLMTDFRCVSALYCTPVCPAWIWWGSNSGHGMLGWVGLNVITVAITFVLHTAFRCIPAVYCSPVCPAGALGRTASLCTFDISDIHCDSMDFCVPLFTNVFCLALGSYSANFWALLCSSMSCLTLGMVAMVSGSFDFSDILCDSIDFCALPSTNVFCLFGSGKASNSGLGTLKCATLCSVSLGLAKYGQDSINFFALTTATPWISALYCALVDPCSLQWSNAFSLALRWPAIVAPASHIVTGYVRLGSQAKFCQDIFNFWAGHCCPVDLCALLCPSMSRLAVLSTVIVVAAPEASNSGRGTLGCVALGLVMMRLVMLRDLPLGRPALVVSARYVATGYVRWFALSFGSLDFPDIHSDSMDFCVLLSSNVFCLALWWPAIDVAAPWSWKFLQVWSRHVMPTITWISAAYSASIFSAWLRDGQQKLSQHGMLCQVTFGRVAFVYVLTGQH</sequence>
<keyword evidence="1" id="KW-1133">Transmembrane helix</keyword>
<feature type="transmembrane region" description="Helical" evidence="1">
    <location>
        <begin position="308"/>
        <end position="325"/>
    </location>
</feature>
<feature type="transmembrane region" description="Helical" evidence="1">
    <location>
        <begin position="228"/>
        <end position="249"/>
    </location>
</feature>
<dbReference type="EMBL" id="KQ805769">
    <property type="protein sequence ID" value="OAD46943.1"/>
    <property type="molecule type" value="Genomic_DNA"/>
</dbReference>
<feature type="transmembrane region" description="Helical" evidence="1">
    <location>
        <begin position="414"/>
        <end position="436"/>
    </location>
</feature>
<feature type="transmembrane region" description="Helical" evidence="1">
    <location>
        <begin position="261"/>
        <end position="288"/>
    </location>
</feature>
<feature type="transmembrane region" description="Helical" evidence="1">
    <location>
        <begin position="337"/>
        <end position="361"/>
    </location>
</feature>
<organism evidence="2 3">
    <name type="scientific">Eufriesea mexicana</name>
    <dbReference type="NCBI Taxonomy" id="516756"/>
    <lineage>
        <taxon>Eukaryota</taxon>
        <taxon>Metazoa</taxon>
        <taxon>Ecdysozoa</taxon>
        <taxon>Arthropoda</taxon>
        <taxon>Hexapoda</taxon>
        <taxon>Insecta</taxon>
        <taxon>Pterygota</taxon>
        <taxon>Neoptera</taxon>
        <taxon>Endopterygota</taxon>
        <taxon>Hymenoptera</taxon>
        <taxon>Apocrita</taxon>
        <taxon>Aculeata</taxon>
        <taxon>Apoidea</taxon>
        <taxon>Anthophila</taxon>
        <taxon>Apidae</taxon>
        <taxon>Eufriesea</taxon>
    </lineage>
</organism>
<protein>
    <submittedName>
        <fullName evidence="2">Uncharacterized protein</fullName>
    </submittedName>
</protein>
<dbReference type="AlphaFoldDB" id="A0A310SA92"/>
<name>A0A310SA92_9HYME</name>
<dbReference type="Proteomes" id="UP000250275">
    <property type="component" value="Unassembled WGS sequence"/>
</dbReference>
<dbReference type="SUPFAM" id="SSF46548">
    <property type="entry name" value="alpha-helical ferredoxin"/>
    <property type="match status" value="1"/>
</dbReference>
<keyword evidence="1" id="KW-0472">Membrane</keyword>
<evidence type="ECO:0000256" key="1">
    <source>
        <dbReference type="SAM" id="Phobius"/>
    </source>
</evidence>
<evidence type="ECO:0000313" key="3">
    <source>
        <dbReference type="Proteomes" id="UP000250275"/>
    </source>
</evidence>
<accession>A0A310SA92</accession>
<keyword evidence="3" id="KW-1185">Reference proteome</keyword>
<gene>
    <name evidence="2" type="ORF">WN48_07839</name>
</gene>